<dbReference type="AlphaFoldDB" id="A0A0E0MCZ8"/>
<keyword evidence="4 12" id="KW-0963">Cytoplasm</keyword>
<keyword evidence="8 12" id="KW-0333">Golgi apparatus</keyword>
<dbReference type="GO" id="GO:0030126">
    <property type="term" value="C:COPI vesicle coat"/>
    <property type="evidence" value="ECO:0007669"/>
    <property type="project" value="InterPro"/>
</dbReference>
<dbReference type="eggNOG" id="KOG1058">
    <property type="taxonomic scope" value="Eukaryota"/>
</dbReference>
<comment type="function">
    <text evidence="11 12">The coatomer is a cytosolic protein complex that binds to dilysine motifs and reversibly associates with Golgi non-clathrin-coated vesicles, which further mediate biosynthetic protein transport from the ER, via the Golgi up to the trans Golgi network. Coatomer complex is required for budding from Golgi membranes, and is essential for the retrograde Golgi-to-ER transport of dilysine-tagged proteins.</text>
</comment>
<dbReference type="OMA" id="IYKNFDW"/>
<dbReference type="STRING" id="4537.A0A0E0MCZ8"/>
<proteinExistence type="predicted"/>
<evidence type="ECO:0000256" key="11">
    <source>
        <dbReference type="ARBA" id="ARBA00025536"/>
    </source>
</evidence>
<keyword evidence="17" id="KW-1185">Reference proteome</keyword>
<dbReference type="InterPro" id="IPR016460">
    <property type="entry name" value="COPB1"/>
</dbReference>
<keyword evidence="3 12" id="KW-0813">Transport</keyword>
<evidence type="ECO:0000256" key="10">
    <source>
        <dbReference type="ARBA" id="ARBA00023329"/>
    </source>
</evidence>
<dbReference type="PANTHER" id="PTHR10635:SF1">
    <property type="entry name" value="COATOMER SUBUNIT BETA-1"/>
    <property type="match status" value="1"/>
</dbReference>
<dbReference type="Pfam" id="PF07718">
    <property type="entry name" value="Coatamer_beta_C"/>
    <property type="match status" value="1"/>
</dbReference>
<evidence type="ECO:0000256" key="7">
    <source>
        <dbReference type="ARBA" id="ARBA00022927"/>
    </source>
</evidence>
<dbReference type="GO" id="GO:0000139">
    <property type="term" value="C:Golgi membrane"/>
    <property type="evidence" value="ECO:0007669"/>
    <property type="project" value="UniProtKB-SubCell"/>
</dbReference>
<evidence type="ECO:0000256" key="9">
    <source>
        <dbReference type="ARBA" id="ARBA00023136"/>
    </source>
</evidence>
<dbReference type="InterPro" id="IPR016024">
    <property type="entry name" value="ARM-type_fold"/>
</dbReference>
<dbReference type="PANTHER" id="PTHR10635">
    <property type="entry name" value="COATOMER SUBUNIT BETA"/>
    <property type="match status" value="1"/>
</dbReference>
<keyword evidence="7 12" id="KW-0653">Protein transport</keyword>
<dbReference type="Proteomes" id="UP000026962">
    <property type="component" value="Chromosome 11"/>
</dbReference>
<evidence type="ECO:0000256" key="4">
    <source>
        <dbReference type="ARBA" id="ARBA00022490"/>
    </source>
</evidence>
<protein>
    <recommendedName>
        <fullName evidence="12">Coatomer subunit beta</fullName>
    </recommendedName>
    <alternativeName>
        <fullName evidence="12">Beta-coat protein</fullName>
    </alternativeName>
</protein>
<evidence type="ECO:0000256" key="8">
    <source>
        <dbReference type="ARBA" id="ARBA00023034"/>
    </source>
</evidence>
<evidence type="ECO:0000256" key="12">
    <source>
        <dbReference type="PIRNR" id="PIRNR005727"/>
    </source>
</evidence>
<evidence type="ECO:0000313" key="17">
    <source>
        <dbReference type="Proteomes" id="UP000026962"/>
    </source>
</evidence>
<evidence type="ECO:0000259" key="15">
    <source>
        <dbReference type="Pfam" id="PF14806"/>
    </source>
</evidence>
<dbReference type="InterPro" id="IPR011989">
    <property type="entry name" value="ARM-like"/>
</dbReference>
<dbReference type="EnsemblPlants" id="OPUNC11G04310.1">
    <property type="protein sequence ID" value="OPUNC11G04310.1"/>
    <property type="gene ID" value="OPUNC11G04310"/>
</dbReference>
<keyword evidence="6 12" id="KW-0931">ER-Golgi transport</keyword>
<feature type="domain" description="Clathrin/coatomer adaptor adaptin-like N-terminal" evidence="13">
    <location>
        <begin position="21"/>
        <end position="475"/>
    </location>
</feature>
<organism evidence="16">
    <name type="scientific">Oryza punctata</name>
    <name type="common">Red rice</name>
    <dbReference type="NCBI Taxonomy" id="4537"/>
    <lineage>
        <taxon>Eukaryota</taxon>
        <taxon>Viridiplantae</taxon>
        <taxon>Streptophyta</taxon>
        <taxon>Embryophyta</taxon>
        <taxon>Tracheophyta</taxon>
        <taxon>Spermatophyta</taxon>
        <taxon>Magnoliopsida</taxon>
        <taxon>Liliopsida</taxon>
        <taxon>Poales</taxon>
        <taxon>Poaceae</taxon>
        <taxon>BOP clade</taxon>
        <taxon>Oryzoideae</taxon>
        <taxon>Oryzeae</taxon>
        <taxon>Oryzinae</taxon>
        <taxon>Oryza</taxon>
    </lineage>
</organism>
<comment type="subcellular location">
    <subcellularLocation>
        <location evidence="12">Cytoplasm</location>
    </subcellularLocation>
    <subcellularLocation>
        <location evidence="1 12">Golgi apparatus membrane</location>
        <topology evidence="1 12">Peripheral membrane protein</topology>
        <orientation evidence="1 12">Cytoplasmic side</orientation>
    </subcellularLocation>
    <subcellularLocation>
        <location evidence="12">Cytoplasmic vesicle</location>
        <location evidence="12">COPI-coated vesicle membrane</location>
        <topology evidence="12">Peripheral membrane protein</topology>
        <orientation evidence="12">Cytoplasmic side</orientation>
    </subcellularLocation>
</comment>
<dbReference type="Gene3D" id="1.25.10.10">
    <property type="entry name" value="Leucine-rich Repeat Variant"/>
    <property type="match status" value="1"/>
</dbReference>
<evidence type="ECO:0000256" key="6">
    <source>
        <dbReference type="ARBA" id="ARBA00022892"/>
    </source>
</evidence>
<keyword evidence="9 12" id="KW-0472">Membrane</keyword>
<name>A0A0E0MCZ8_ORYPU</name>
<feature type="domain" description="Coatomer beta subunit appendage platform" evidence="15">
    <location>
        <begin position="817"/>
        <end position="944"/>
    </location>
</feature>
<comment type="subunit">
    <text evidence="2 12">Oligomeric complex that consists of at least the alpha, beta, beta', gamma, delta, epsilon and zeta subunits.</text>
</comment>
<evidence type="ECO:0000256" key="5">
    <source>
        <dbReference type="ARBA" id="ARBA00022737"/>
    </source>
</evidence>
<evidence type="ECO:0000259" key="14">
    <source>
        <dbReference type="Pfam" id="PF07718"/>
    </source>
</evidence>
<reference evidence="16" key="1">
    <citation type="submission" date="2015-04" db="UniProtKB">
        <authorList>
            <consortium name="EnsemblPlants"/>
        </authorList>
    </citation>
    <scope>IDENTIFICATION</scope>
</reference>
<dbReference type="GO" id="GO:0006886">
    <property type="term" value="P:intracellular protein transport"/>
    <property type="evidence" value="ECO:0007669"/>
    <property type="project" value="InterPro"/>
</dbReference>
<feature type="domain" description="Coatomer beta subunit C-terminal" evidence="14">
    <location>
        <begin position="673"/>
        <end position="811"/>
    </location>
</feature>
<dbReference type="GO" id="GO:0006891">
    <property type="term" value="P:intra-Golgi vesicle-mediated transport"/>
    <property type="evidence" value="ECO:0007669"/>
    <property type="project" value="TreeGrafter"/>
</dbReference>
<dbReference type="FunFam" id="1.25.10.10:FF:000166">
    <property type="entry name" value="Coatomer subunit beta"/>
    <property type="match status" value="1"/>
</dbReference>
<dbReference type="InterPro" id="IPR011710">
    <property type="entry name" value="Coatomer_bsu_C"/>
</dbReference>
<dbReference type="SUPFAM" id="SSF48371">
    <property type="entry name" value="ARM repeat"/>
    <property type="match status" value="1"/>
</dbReference>
<keyword evidence="10 12" id="KW-0968">Cytoplasmic vesicle</keyword>
<dbReference type="GO" id="GO:0005198">
    <property type="term" value="F:structural molecule activity"/>
    <property type="evidence" value="ECO:0007669"/>
    <property type="project" value="InterPro"/>
</dbReference>
<evidence type="ECO:0000313" key="16">
    <source>
        <dbReference type="EnsemblPlants" id="OPUNC11G04310.1"/>
    </source>
</evidence>
<dbReference type="Gramene" id="OPUNC11G04310.1">
    <property type="protein sequence ID" value="OPUNC11G04310.1"/>
    <property type="gene ID" value="OPUNC11G04310"/>
</dbReference>
<dbReference type="InterPro" id="IPR002553">
    <property type="entry name" value="Clathrin/coatomer_adapt-like_N"/>
</dbReference>
<accession>A0A0E0MCZ8</accession>
<reference evidence="16" key="2">
    <citation type="submission" date="2018-05" db="EMBL/GenBank/DDBJ databases">
        <title>OpunRS2 (Oryza punctata Reference Sequence Version 2).</title>
        <authorList>
            <person name="Zhang J."/>
            <person name="Kudrna D."/>
            <person name="Lee S."/>
            <person name="Talag J."/>
            <person name="Welchert J."/>
            <person name="Wing R.A."/>
        </authorList>
    </citation>
    <scope>NUCLEOTIDE SEQUENCE [LARGE SCALE GENOMIC DNA]</scope>
</reference>
<evidence type="ECO:0000256" key="3">
    <source>
        <dbReference type="ARBA" id="ARBA00022448"/>
    </source>
</evidence>
<dbReference type="PIRSF" id="PIRSF005727">
    <property type="entry name" value="Coatomer_beta_subunit"/>
    <property type="match status" value="1"/>
</dbReference>
<sequence length="1083" mass="119914">MEKPCTLLVHFDKGSPSMANEIKADLEGSDVAAKVDAMKRAIMLLLNGETLPHLFITVVRYVLPSEDHTIQKLLLLYLEIVDKRDAASGKVLPEMILICQNLRNNLQHPNEYIRGVTLRFLCRLNEPELLEPLVPSILANLDHRHHFIRRHALSAISAIYRLPHGDQLLPDAPEVVERALAGEQDASARRNAFLMLCACAQERAVAYLLTNAERVAEWPDLLQMAAVDLIRKVCRSPNRADKGRYIKVIISLLSAPNSAVVYESAGALVSLSSAPTAVRAAANTYCQLLSSQSDNNVKLIVLDRLHELRASHRDVMVDVVMDVLRALSSPNVDVRRKVLDLVLDLLTPRNVEEVVMYLKKEVVKTQAGDLEKGGEYRQMLVQAIHSCAVEFPEVAGSVVHLLMDFLGDTNVAAAVDVVLFVREIIETNPKLRVSMIQRLIDTFYQIRASRVCSCALWILGEYSLSLSEVESAISTIKQCLGDLPFYTVSEEGESTDASKPAQPVVNSVTVSSRRPVVLADGTYATQSAATETAISSPAVAPGSLSSTQNLRSLILSGDFFLAAVVACTLTKLVLRLEEVQPSKAEANKASTGALLIMVSILQLGQSSYLPHPIDNDSYDRIVLCVRLLCNTGDDVRKVWLQSCRQSFTKMLTEKQFRETEEMKAKAQISHAQPDDLIDFYHLKSRRGMSQLELEDAVQDDLKAATGEFTKDADDANRLNRILQLTGFSDPVYAEAYVTVHHYDIVLDVTVINRTKETLQNLCLELATMGDLKLVDRPQNYTLAPESSKQIRANIKVSSTETGVIFGNIVYETSNVMERSVVVLNDIHIDIMDYISPATCADVAFRNMWAEFEWENKVAVNTVIQDEKEFLDHIIKSTNMKCLTPPSALDGECGFIAANLYAKSVFGEDALVNISVEKQADGKLSGYIRIRSKTQGIALSLGDKITLKQKGGSISSQIFIPDSMQLGSHLLHAHAFAWDQPGAIKSNIEHRKQAIGFILLNIPWGFVANVQLLQQLRINNMQHLIRQNHIIEITATSDTMMRSDTARRLHPAQDSFPVAKITASELQATSTTRSTPIGMTFMPG</sequence>
<keyword evidence="5" id="KW-0677">Repeat</keyword>
<evidence type="ECO:0000256" key="1">
    <source>
        <dbReference type="ARBA" id="ARBA00004255"/>
    </source>
</evidence>
<evidence type="ECO:0000256" key="2">
    <source>
        <dbReference type="ARBA" id="ARBA00011775"/>
    </source>
</evidence>
<dbReference type="Pfam" id="PF01602">
    <property type="entry name" value="Adaptin_N"/>
    <property type="match status" value="1"/>
</dbReference>
<evidence type="ECO:0000259" key="13">
    <source>
        <dbReference type="Pfam" id="PF01602"/>
    </source>
</evidence>
<dbReference type="Pfam" id="PF14806">
    <property type="entry name" value="Coatomer_b_Cpla"/>
    <property type="match status" value="1"/>
</dbReference>
<dbReference type="InterPro" id="IPR029446">
    <property type="entry name" value="COPB1_appendage_platform_dom"/>
</dbReference>
<dbReference type="GO" id="GO:0006888">
    <property type="term" value="P:endoplasmic reticulum to Golgi vesicle-mediated transport"/>
    <property type="evidence" value="ECO:0007669"/>
    <property type="project" value="TreeGrafter"/>
</dbReference>